<dbReference type="Proteomes" id="UP000317893">
    <property type="component" value="Unassembled WGS sequence"/>
</dbReference>
<proteinExistence type="predicted"/>
<dbReference type="GO" id="GO:0044780">
    <property type="term" value="P:bacterial-type flagellum assembly"/>
    <property type="evidence" value="ECO:0007669"/>
    <property type="project" value="InterPro"/>
</dbReference>
<dbReference type="Gene3D" id="1.20.58.300">
    <property type="entry name" value="FlgN-like"/>
    <property type="match status" value="1"/>
</dbReference>
<dbReference type="RefSeq" id="WP_141849438.1">
    <property type="nucleotide sequence ID" value="NZ_BAAAPR010000022.1"/>
</dbReference>
<accession>A0A542E4D4</accession>
<gene>
    <name evidence="1" type="ORF">FB458_3294</name>
</gene>
<comment type="caution">
    <text evidence="1">The sequence shown here is derived from an EMBL/GenBank/DDBJ whole genome shotgun (WGS) entry which is preliminary data.</text>
</comment>
<sequence>MEKLSQVLWRERELLDTLLYHLEVERLVLGAGRTPWLARASDDVERDLLRLRETEILRSVVAEEAAAELGMPPSPSLRALADSVEEPWHSILVDHRDAFVALSREISLVADDNRTLLSSGLRWAREALLAVDEETVQGYGRDGTLVAAPSASRLVDRSL</sequence>
<protein>
    <submittedName>
        <fullName evidence="1">FlgN protein</fullName>
    </submittedName>
</protein>
<evidence type="ECO:0000313" key="2">
    <source>
        <dbReference type="Proteomes" id="UP000317893"/>
    </source>
</evidence>
<dbReference type="AlphaFoldDB" id="A0A542E4D4"/>
<evidence type="ECO:0000313" key="1">
    <source>
        <dbReference type="EMBL" id="TQJ10175.1"/>
    </source>
</evidence>
<name>A0A542E4D4_9MICO</name>
<dbReference type="EMBL" id="VFMN01000001">
    <property type="protein sequence ID" value="TQJ10175.1"/>
    <property type="molecule type" value="Genomic_DNA"/>
</dbReference>
<dbReference type="OrthoDB" id="3268384at2"/>
<dbReference type="InterPro" id="IPR007809">
    <property type="entry name" value="FlgN-like"/>
</dbReference>
<keyword evidence="2" id="KW-1185">Reference proteome</keyword>
<organism evidence="1 2">
    <name type="scientific">Lapillicoccus jejuensis</name>
    <dbReference type="NCBI Taxonomy" id="402171"/>
    <lineage>
        <taxon>Bacteria</taxon>
        <taxon>Bacillati</taxon>
        <taxon>Actinomycetota</taxon>
        <taxon>Actinomycetes</taxon>
        <taxon>Micrococcales</taxon>
        <taxon>Intrasporangiaceae</taxon>
        <taxon>Lapillicoccus</taxon>
    </lineage>
</organism>
<reference evidence="1 2" key="1">
    <citation type="submission" date="2019-06" db="EMBL/GenBank/DDBJ databases">
        <title>Sequencing the genomes of 1000 actinobacteria strains.</title>
        <authorList>
            <person name="Klenk H.-P."/>
        </authorList>
    </citation>
    <scope>NUCLEOTIDE SEQUENCE [LARGE SCALE GENOMIC DNA]</scope>
    <source>
        <strain evidence="1 2">DSM 18607</strain>
    </source>
</reference>
<dbReference type="Pfam" id="PF05130">
    <property type="entry name" value="FlgN"/>
    <property type="match status" value="1"/>
</dbReference>